<dbReference type="OrthoDB" id="3542292at2759"/>
<gene>
    <name evidence="7" type="ORF">BJG266_LOCUS25327</name>
    <name evidence="8" type="ORF">QVE165_LOCUS36997</name>
</gene>
<organism evidence="7 10">
    <name type="scientific">Adineta steineri</name>
    <dbReference type="NCBI Taxonomy" id="433720"/>
    <lineage>
        <taxon>Eukaryota</taxon>
        <taxon>Metazoa</taxon>
        <taxon>Spiralia</taxon>
        <taxon>Gnathifera</taxon>
        <taxon>Rotifera</taxon>
        <taxon>Eurotatoria</taxon>
        <taxon>Bdelloidea</taxon>
        <taxon>Adinetida</taxon>
        <taxon>Adinetidae</taxon>
        <taxon>Adineta</taxon>
    </lineage>
</organism>
<dbReference type="EMBL" id="CAJNOM010000378">
    <property type="protein sequence ID" value="CAF1404291.1"/>
    <property type="molecule type" value="Genomic_DNA"/>
</dbReference>
<name>A0A814UGP5_9BILA</name>
<dbReference type="Pfam" id="PF01204">
    <property type="entry name" value="Trehalase"/>
    <property type="match status" value="1"/>
</dbReference>
<dbReference type="AlphaFoldDB" id="A0A814UGP5"/>
<evidence type="ECO:0000256" key="5">
    <source>
        <dbReference type="ARBA" id="ARBA00030473"/>
    </source>
</evidence>
<comment type="caution">
    <text evidence="7">The sequence shown here is derived from an EMBL/GenBank/DDBJ whole genome shotgun (WGS) entry which is preliminary data.</text>
</comment>
<dbReference type="PANTHER" id="PTHR23403">
    <property type="entry name" value="TREHALASE"/>
    <property type="match status" value="1"/>
</dbReference>
<comment type="catalytic activity">
    <reaction evidence="1">
        <text>alpha,alpha-trehalose + H2O = alpha-D-glucose + beta-D-glucose</text>
        <dbReference type="Rhea" id="RHEA:32675"/>
        <dbReference type="ChEBI" id="CHEBI:15377"/>
        <dbReference type="ChEBI" id="CHEBI:15903"/>
        <dbReference type="ChEBI" id="CHEBI:16551"/>
        <dbReference type="ChEBI" id="CHEBI:17925"/>
        <dbReference type="EC" id="3.2.1.28"/>
    </reaction>
</comment>
<dbReference type="SUPFAM" id="SSF48208">
    <property type="entry name" value="Six-hairpin glycosidases"/>
    <property type="match status" value="1"/>
</dbReference>
<reference evidence="7" key="1">
    <citation type="submission" date="2021-02" db="EMBL/GenBank/DDBJ databases">
        <authorList>
            <person name="Nowell W R."/>
        </authorList>
    </citation>
    <scope>NUCLEOTIDE SEQUENCE</scope>
</reference>
<comment type="similarity">
    <text evidence="2">Belongs to the glycosyl hydrolase 37 family.</text>
</comment>
<dbReference type="InterPro" id="IPR012341">
    <property type="entry name" value="6hp_glycosidase-like_sf"/>
</dbReference>
<dbReference type="EMBL" id="CAJNOI010000193">
    <property type="protein sequence ID" value="CAF1173310.1"/>
    <property type="molecule type" value="Genomic_DNA"/>
</dbReference>
<evidence type="ECO:0000313" key="8">
    <source>
        <dbReference type="EMBL" id="CAF1404291.1"/>
    </source>
</evidence>
<evidence type="ECO:0000313" key="7">
    <source>
        <dbReference type="EMBL" id="CAF1173310.1"/>
    </source>
</evidence>
<evidence type="ECO:0000256" key="6">
    <source>
        <dbReference type="ARBA" id="ARBA00031637"/>
    </source>
</evidence>
<evidence type="ECO:0000313" key="10">
    <source>
        <dbReference type="Proteomes" id="UP000663877"/>
    </source>
</evidence>
<accession>A0A814UGP5</accession>
<proteinExistence type="inferred from homology"/>
<dbReference type="GO" id="GO:0005993">
    <property type="term" value="P:trehalose catabolic process"/>
    <property type="evidence" value="ECO:0007669"/>
    <property type="project" value="TreeGrafter"/>
</dbReference>
<dbReference type="Proteomes" id="UP000663877">
    <property type="component" value="Unassembled WGS sequence"/>
</dbReference>
<evidence type="ECO:0000313" key="9">
    <source>
        <dbReference type="Proteomes" id="UP000663832"/>
    </source>
</evidence>
<dbReference type="InterPro" id="IPR008928">
    <property type="entry name" value="6-hairpin_glycosidase_sf"/>
</dbReference>
<protein>
    <recommendedName>
        <fullName evidence="4">Trehalase</fullName>
        <ecNumber evidence="3">3.2.1.28</ecNumber>
    </recommendedName>
    <alternativeName>
        <fullName evidence="5">Alpha,alpha-trehalase</fullName>
    </alternativeName>
    <alternativeName>
        <fullName evidence="6">Alpha,alpha-trehalose glucohydrolase</fullName>
    </alternativeName>
</protein>
<evidence type="ECO:0000256" key="1">
    <source>
        <dbReference type="ARBA" id="ARBA00001576"/>
    </source>
</evidence>
<dbReference type="GO" id="GO:0004555">
    <property type="term" value="F:alpha,alpha-trehalase activity"/>
    <property type="evidence" value="ECO:0007669"/>
    <property type="project" value="UniProtKB-EC"/>
</dbReference>
<dbReference type="Proteomes" id="UP000663832">
    <property type="component" value="Unassembled WGS sequence"/>
</dbReference>
<dbReference type="InterPro" id="IPR001661">
    <property type="entry name" value="Glyco_hydro_37"/>
</dbReference>
<dbReference type="Gene3D" id="1.50.10.10">
    <property type="match status" value="1"/>
</dbReference>
<dbReference type="PANTHER" id="PTHR23403:SF1">
    <property type="entry name" value="TREHALASE"/>
    <property type="match status" value="1"/>
</dbReference>
<sequence length="105" mass="12148">MSFYTISRHGHSGDLTISTVAHINRLWDILTRPPDIPTLESSKLSTLSHKLNLIENMIDNFVNLIDKYGFIPNRNRTYYLNRSQSPVFTCMIDLLSNFNFNLSNI</sequence>
<evidence type="ECO:0000256" key="4">
    <source>
        <dbReference type="ARBA" id="ARBA00019905"/>
    </source>
</evidence>
<dbReference type="EC" id="3.2.1.28" evidence="3"/>
<evidence type="ECO:0000256" key="2">
    <source>
        <dbReference type="ARBA" id="ARBA00005615"/>
    </source>
</evidence>
<evidence type="ECO:0000256" key="3">
    <source>
        <dbReference type="ARBA" id="ARBA00012757"/>
    </source>
</evidence>
<keyword evidence="9" id="KW-1185">Reference proteome</keyword>